<dbReference type="AlphaFoldDB" id="A0A3S3S8X0"/>
<comment type="similarity">
    <text evidence="1">Belongs to the glycosyl hydrolase 53 family.</text>
</comment>
<proteinExistence type="inferred from homology"/>
<dbReference type="InterPro" id="IPR011683">
    <property type="entry name" value="Glyco_hydro_53"/>
</dbReference>
<protein>
    <recommendedName>
        <fullName evidence="6">Arabinogalactan endo-beta-1,4-galactanase</fullName>
    </recommendedName>
</protein>
<dbReference type="InterPro" id="IPR017853">
    <property type="entry name" value="GH"/>
</dbReference>
<evidence type="ECO:0008006" key="6">
    <source>
        <dbReference type="Google" id="ProtNLM"/>
    </source>
</evidence>
<keyword evidence="3" id="KW-0326">Glycosidase</keyword>
<evidence type="ECO:0000256" key="3">
    <source>
        <dbReference type="ARBA" id="ARBA00023295"/>
    </source>
</evidence>
<keyword evidence="2" id="KW-0378">Hydrolase</keyword>
<name>A0A3S3S8X0_METS7</name>
<comment type="caution">
    <text evidence="4">The sequence shown here is derived from an EMBL/GenBank/DDBJ whole genome shotgun (WGS) entry which is preliminary data.</text>
</comment>
<dbReference type="Gene3D" id="3.20.20.80">
    <property type="entry name" value="Glycosidases"/>
    <property type="match status" value="1"/>
</dbReference>
<organism evidence="4 5">
    <name type="scientific">Methanosuratincola subterraneus</name>
    <dbReference type="NCBI Taxonomy" id="2593994"/>
    <lineage>
        <taxon>Archaea</taxon>
        <taxon>Thermoproteota</taxon>
        <taxon>Methanosuratincolia</taxon>
        <taxon>Candidatus Methanomethylicales</taxon>
        <taxon>Candidatus Methanomethylicaceae</taxon>
        <taxon>Candidatus Methanosuratincola (ex Vanwonterghem et al. 2016)</taxon>
    </lineage>
</organism>
<dbReference type="EMBL" id="RXGA01000001">
    <property type="protein sequence ID" value="RWX74228.1"/>
    <property type="molecule type" value="Genomic_DNA"/>
</dbReference>
<dbReference type="GO" id="GO:0015926">
    <property type="term" value="F:glucosidase activity"/>
    <property type="evidence" value="ECO:0007669"/>
    <property type="project" value="InterPro"/>
</dbReference>
<evidence type="ECO:0000256" key="2">
    <source>
        <dbReference type="ARBA" id="ARBA00022801"/>
    </source>
</evidence>
<dbReference type="Pfam" id="PF07745">
    <property type="entry name" value="Glyco_hydro_53"/>
    <property type="match status" value="1"/>
</dbReference>
<evidence type="ECO:0000313" key="5">
    <source>
        <dbReference type="Proteomes" id="UP000288215"/>
    </source>
</evidence>
<gene>
    <name evidence="4" type="ORF">Metus_0253</name>
</gene>
<reference evidence="4 5" key="1">
    <citation type="submission" date="2018-12" db="EMBL/GenBank/DDBJ databases">
        <title>The complete genome of the methanogenic archaea of the candidate phylum Verstraetearchaeota, obtained from the metagenome of underground thermal water.</title>
        <authorList>
            <person name="Kadnikov V.V."/>
            <person name="Mardanov A.V."/>
            <person name="Beletsky A.V."/>
            <person name="Karnachuk O.V."/>
            <person name="Ravin N.V."/>
        </authorList>
    </citation>
    <scope>NUCLEOTIDE SEQUENCE [LARGE SCALE GENOMIC DNA]</scope>
    <source>
        <strain evidence="4">Ch88</strain>
    </source>
</reference>
<evidence type="ECO:0000256" key="1">
    <source>
        <dbReference type="ARBA" id="ARBA00010687"/>
    </source>
</evidence>
<accession>A0A3S3S8X0</accession>
<dbReference type="SUPFAM" id="SSF51445">
    <property type="entry name" value="(Trans)glycosidases"/>
    <property type="match status" value="1"/>
</dbReference>
<sequence>MVTSIIVAAAIIACGMSFWAYRHPDQQNQIHQSNYSLPIAERRFLIGMAPTPKSMPETTFSDIVDAYQEAASLGEVVMIWTSETGIGEFDQLNKSRVVEGARVYGLNLVITLDFATIANAGGAGLEYLIDAPPGVPADLSDPQFIDLWVAEAEAIAREFKPEYLSLGNEVNDYFYSHPDDFGAYLNMLDRAYAAIKGVSQSTKVMVVLSYNHMVENDQFWMLAPLSNRSDLIGLTTYPWKQFSAPEEIPDDYYLRIMNFTGQKLAFTEIGWASSQESGSSEKEQAEFLVQFLRLTKGLDVEMVNWLFLHEIKMEGTVASIVDPGTASISLKNPDGSKKEVYYLWQDLKGLPIAR</sequence>
<dbReference type="Proteomes" id="UP000288215">
    <property type="component" value="Unassembled WGS sequence"/>
</dbReference>
<evidence type="ECO:0000313" key="4">
    <source>
        <dbReference type="EMBL" id="RWX74228.1"/>
    </source>
</evidence>